<dbReference type="InterPro" id="IPR013162">
    <property type="entry name" value="CD80_C2-set"/>
</dbReference>
<evidence type="ECO:0000256" key="12">
    <source>
        <dbReference type="SAM" id="SignalP"/>
    </source>
</evidence>
<organism evidence="14 15">
    <name type="scientific">Pelobates cultripes</name>
    <name type="common">Western spadefoot toad</name>
    <dbReference type="NCBI Taxonomy" id="61616"/>
    <lineage>
        <taxon>Eukaryota</taxon>
        <taxon>Metazoa</taxon>
        <taxon>Chordata</taxon>
        <taxon>Craniata</taxon>
        <taxon>Vertebrata</taxon>
        <taxon>Euteleostomi</taxon>
        <taxon>Amphibia</taxon>
        <taxon>Batrachia</taxon>
        <taxon>Anura</taxon>
        <taxon>Pelobatoidea</taxon>
        <taxon>Pelobatidae</taxon>
        <taxon>Pelobates</taxon>
    </lineage>
</organism>
<reference evidence="14" key="1">
    <citation type="submission" date="2022-03" db="EMBL/GenBank/DDBJ databases">
        <authorList>
            <person name="Alioto T."/>
            <person name="Alioto T."/>
            <person name="Gomez Garrido J."/>
        </authorList>
    </citation>
    <scope>NUCLEOTIDE SEQUENCE</scope>
</reference>
<dbReference type="InterPro" id="IPR036179">
    <property type="entry name" value="Ig-like_dom_sf"/>
</dbReference>
<keyword evidence="6 11" id="KW-0472">Membrane</keyword>
<evidence type="ECO:0000313" key="14">
    <source>
        <dbReference type="EMBL" id="CAH2294020.1"/>
    </source>
</evidence>
<evidence type="ECO:0000256" key="3">
    <source>
        <dbReference type="ARBA" id="ARBA00022692"/>
    </source>
</evidence>
<dbReference type="EMBL" id="OW240916">
    <property type="protein sequence ID" value="CAH2294020.1"/>
    <property type="molecule type" value="Genomic_DNA"/>
</dbReference>
<dbReference type="Pfam" id="PF08205">
    <property type="entry name" value="C2-set_2"/>
    <property type="match status" value="1"/>
</dbReference>
<name>A0AAD1W9L6_PELCU</name>
<keyword evidence="8" id="KW-0675">Receptor</keyword>
<dbReference type="PANTHER" id="PTHR25466">
    <property type="entry name" value="T-LYMPHOCYTE ACTIVATION ANTIGEN"/>
    <property type="match status" value="1"/>
</dbReference>
<evidence type="ECO:0000256" key="11">
    <source>
        <dbReference type="SAM" id="Phobius"/>
    </source>
</evidence>
<proteinExistence type="predicted"/>
<evidence type="ECO:0000256" key="8">
    <source>
        <dbReference type="ARBA" id="ARBA00023170"/>
    </source>
</evidence>
<evidence type="ECO:0000256" key="10">
    <source>
        <dbReference type="ARBA" id="ARBA00023319"/>
    </source>
</evidence>
<dbReference type="InterPro" id="IPR003599">
    <property type="entry name" value="Ig_sub"/>
</dbReference>
<dbReference type="Proteomes" id="UP001295444">
    <property type="component" value="Chromosome 05"/>
</dbReference>
<dbReference type="Gene3D" id="2.60.40.10">
    <property type="entry name" value="Immunoglobulins"/>
    <property type="match status" value="2"/>
</dbReference>
<dbReference type="PROSITE" id="PS50835">
    <property type="entry name" value="IG_LIKE"/>
    <property type="match status" value="2"/>
</dbReference>
<feature type="transmembrane region" description="Helical" evidence="11">
    <location>
        <begin position="248"/>
        <end position="268"/>
    </location>
</feature>
<feature type="domain" description="Ig-like" evidence="13">
    <location>
        <begin position="142"/>
        <end position="235"/>
    </location>
</feature>
<accession>A0AAD1W9L6</accession>
<protein>
    <submittedName>
        <fullName evidence="14">Programmed cell death 1 ligand 1</fullName>
    </submittedName>
</protein>
<evidence type="ECO:0000313" key="15">
    <source>
        <dbReference type="Proteomes" id="UP001295444"/>
    </source>
</evidence>
<dbReference type="SUPFAM" id="SSF48726">
    <property type="entry name" value="Immunoglobulin"/>
    <property type="match status" value="2"/>
</dbReference>
<keyword evidence="4 12" id="KW-0732">Signal</keyword>
<evidence type="ECO:0000256" key="5">
    <source>
        <dbReference type="ARBA" id="ARBA00022989"/>
    </source>
</evidence>
<evidence type="ECO:0000259" key="13">
    <source>
        <dbReference type="PROSITE" id="PS50835"/>
    </source>
</evidence>
<dbReference type="AlphaFoldDB" id="A0AAD1W9L6"/>
<evidence type="ECO:0000256" key="4">
    <source>
        <dbReference type="ARBA" id="ARBA00022729"/>
    </source>
</evidence>
<keyword evidence="7" id="KW-1015">Disulfide bond</keyword>
<gene>
    <name evidence="14" type="ORF">PECUL_23A040792</name>
</gene>
<evidence type="ECO:0000256" key="7">
    <source>
        <dbReference type="ARBA" id="ARBA00023157"/>
    </source>
</evidence>
<keyword evidence="5 11" id="KW-1133">Transmembrane helix</keyword>
<dbReference type="GO" id="GO:0007166">
    <property type="term" value="P:cell surface receptor signaling pathway"/>
    <property type="evidence" value="ECO:0007669"/>
    <property type="project" value="TreeGrafter"/>
</dbReference>
<dbReference type="PANTHER" id="PTHR25466:SF3">
    <property type="entry name" value="PROGRAMMED CELL DEATH 1 LIGAND 1"/>
    <property type="match status" value="1"/>
</dbReference>
<feature type="signal peptide" evidence="12">
    <location>
        <begin position="1"/>
        <end position="21"/>
    </location>
</feature>
<evidence type="ECO:0000256" key="2">
    <source>
        <dbReference type="ARBA" id="ARBA00022475"/>
    </source>
</evidence>
<feature type="domain" description="Ig-like" evidence="13">
    <location>
        <begin position="23"/>
        <end position="140"/>
    </location>
</feature>
<dbReference type="InterPro" id="IPR007110">
    <property type="entry name" value="Ig-like_dom"/>
</dbReference>
<evidence type="ECO:0000256" key="9">
    <source>
        <dbReference type="ARBA" id="ARBA00023180"/>
    </source>
</evidence>
<dbReference type="InterPro" id="IPR013783">
    <property type="entry name" value="Ig-like_fold"/>
</dbReference>
<dbReference type="InterPro" id="IPR051713">
    <property type="entry name" value="T-cell_Activation_Regulation"/>
</dbReference>
<evidence type="ECO:0000256" key="1">
    <source>
        <dbReference type="ARBA" id="ARBA00004251"/>
    </source>
</evidence>
<evidence type="ECO:0000256" key="6">
    <source>
        <dbReference type="ARBA" id="ARBA00023136"/>
    </source>
</evidence>
<dbReference type="GO" id="GO:0031295">
    <property type="term" value="P:T cell costimulation"/>
    <property type="evidence" value="ECO:0007669"/>
    <property type="project" value="TreeGrafter"/>
</dbReference>
<feature type="chain" id="PRO_5042133095" evidence="12">
    <location>
        <begin position="22"/>
        <end position="322"/>
    </location>
</feature>
<dbReference type="GO" id="GO:0042130">
    <property type="term" value="P:negative regulation of T cell proliferation"/>
    <property type="evidence" value="ECO:0007669"/>
    <property type="project" value="TreeGrafter"/>
</dbReference>
<sequence length="322" mass="36800">MAIHRLLVFTILFWSHCSVRALFTVHVVKSNYIAEYGNEVRMECQFQVEDVNKMKDITVYWEHIGVDKKKSEVAKLFNGSEDYSGQHEDFKGRVKMLVDELPKGHTVIVISNILPRDSGQYRCIVASQGADYKTMDLDVKAPYNKIYTHVTNILTASGQRMKEISCRSVGFPNAEVTWLNERENLSAVVNTTFTRTADLLFNVTSAIRISSVVNKTFTCRFLNVAFQDTTSLTFTIPDDSISTDTRSYSAIIIFAICILMLLILLFVITYCKKTYWNQNAAEPLQANTEKAVSDDSHNGRWKRYVLFCNRQKTVNNEDTSFI</sequence>
<comment type="subcellular location">
    <subcellularLocation>
        <location evidence="1">Cell membrane</location>
        <topology evidence="1">Single-pass type I membrane protein</topology>
    </subcellularLocation>
</comment>
<keyword evidence="15" id="KW-1185">Reference proteome</keyword>
<keyword evidence="3 11" id="KW-0812">Transmembrane</keyword>
<keyword evidence="10" id="KW-0393">Immunoglobulin domain</keyword>
<dbReference type="GO" id="GO:0006955">
    <property type="term" value="P:immune response"/>
    <property type="evidence" value="ECO:0007669"/>
    <property type="project" value="TreeGrafter"/>
</dbReference>
<dbReference type="SMART" id="SM00409">
    <property type="entry name" value="IG"/>
    <property type="match status" value="1"/>
</dbReference>
<keyword evidence="2" id="KW-1003">Cell membrane</keyword>
<dbReference type="GO" id="GO:0042102">
    <property type="term" value="P:positive regulation of T cell proliferation"/>
    <property type="evidence" value="ECO:0007669"/>
    <property type="project" value="TreeGrafter"/>
</dbReference>
<dbReference type="GO" id="GO:0009897">
    <property type="term" value="C:external side of plasma membrane"/>
    <property type="evidence" value="ECO:0007669"/>
    <property type="project" value="TreeGrafter"/>
</dbReference>
<dbReference type="GO" id="GO:0071222">
    <property type="term" value="P:cellular response to lipopolysaccharide"/>
    <property type="evidence" value="ECO:0007669"/>
    <property type="project" value="TreeGrafter"/>
</dbReference>
<dbReference type="FunFam" id="2.60.40.10:FF:001912">
    <property type="entry name" value="CD274 molecule"/>
    <property type="match status" value="1"/>
</dbReference>
<keyword evidence="9" id="KW-0325">Glycoprotein</keyword>